<gene>
    <name evidence="1" type="primary">76</name>
    <name evidence="1" type="ORF">SEA_JANUS_76</name>
</gene>
<dbReference type="KEGG" id="vg:64470973"/>
<evidence type="ECO:0000313" key="2">
    <source>
        <dbReference type="Proteomes" id="UP000289966"/>
    </source>
</evidence>
<keyword evidence="2" id="KW-1185">Reference proteome</keyword>
<accession>A0A411CQD7</accession>
<name>A0A411CQD7_9CAUD</name>
<dbReference type="GeneID" id="64470973"/>
<dbReference type="EMBL" id="MK392366">
    <property type="protein sequence ID" value="QAY15980.1"/>
    <property type="molecule type" value="Genomic_DNA"/>
</dbReference>
<reference evidence="1 2" key="1">
    <citation type="submission" date="2019-01" db="EMBL/GenBank/DDBJ databases">
        <authorList>
            <person name="Molina J."/>
            <person name="Li Y."/>
            <person name="Tei-Muno D.A."/>
            <person name="Klug H.M."/>
            <person name="Nayek S."/>
            <person name="Layton S.R."/>
            <person name="Kim T."/>
            <person name="Hughes L.E."/>
            <person name="Garlena R.A."/>
            <person name="Russell D.A."/>
            <person name="Pope W.H."/>
            <person name="Jacobs-Sera D."/>
            <person name="Hatfull G.F."/>
        </authorList>
    </citation>
    <scope>NUCLEOTIDE SEQUENCE [LARGE SCALE GENOMIC DNA]</scope>
</reference>
<protein>
    <submittedName>
        <fullName evidence="1">Acetyltransferase</fullName>
    </submittedName>
</protein>
<dbReference type="RefSeq" id="YP_010055050.1">
    <property type="nucleotide sequence ID" value="NC_054660.1"/>
</dbReference>
<evidence type="ECO:0000313" key="1">
    <source>
        <dbReference type="EMBL" id="QAY15980.1"/>
    </source>
</evidence>
<organism evidence="1 2">
    <name type="scientific">Streptomyces phage Janus</name>
    <dbReference type="NCBI Taxonomy" id="2510525"/>
    <lineage>
        <taxon>Viruses</taxon>
        <taxon>Duplodnaviria</taxon>
        <taxon>Heunggongvirae</taxon>
        <taxon>Uroviricota</taxon>
        <taxon>Caudoviricetes</taxon>
        <taxon>Arquatrovirinae</taxon>
        <taxon>Janusvirus</taxon>
        <taxon>Janusvirus janus</taxon>
    </lineage>
</organism>
<proteinExistence type="predicted"/>
<dbReference type="Proteomes" id="UP000289966">
    <property type="component" value="Segment"/>
</dbReference>
<sequence>MKVYKVHHALYVGALRQARRQSELIAAATSSPDEMPRSYSYYLTDDFQSGFGVALDGTLVGLFSLVKGRGEDLVWDAILHHGASKLDCFDGFLPDYYKRFGFVETERVPNWTEGEPDVVFMALVV</sequence>